<dbReference type="GeneID" id="81379179"/>
<dbReference type="Proteomes" id="UP001147733">
    <property type="component" value="Unassembled WGS sequence"/>
</dbReference>
<evidence type="ECO:0000259" key="3">
    <source>
        <dbReference type="SMART" id="SM00854"/>
    </source>
</evidence>
<dbReference type="InterPro" id="IPR052169">
    <property type="entry name" value="CW_Biosynth-Accessory"/>
</dbReference>
<protein>
    <submittedName>
        <fullName evidence="4">Polyglutamate biosynthesis protein</fullName>
    </submittedName>
</protein>
<keyword evidence="5" id="KW-1185">Reference proteome</keyword>
<dbReference type="SMART" id="SM00854">
    <property type="entry name" value="PGA_cap"/>
    <property type="match status" value="1"/>
</dbReference>
<comment type="similarity">
    <text evidence="1">Belongs to the CapA family.</text>
</comment>
<dbReference type="PANTHER" id="PTHR33393:SF11">
    <property type="entry name" value="POLYGLUTAMINE SYNTHESIS ACCESSORY PROTEIN RV0574C-RELATED"/>
    <property type="match status" value="1"/>
</dbReference>
<dbReference type="InterPro" id="IPR029052">
    <property type="entry name" value="Metallo-depent_PP-like"/>
</dbReference>
<proteinExistence type="inferred from homology"/>
<dbReference type="SUPFAM" id="SSF56300">
    <property type="entry name" value="Metallo-dependent phosphatases"/>
    <property type="match status" value="1"/>
</dbReference>
<reference evidence="4" key="2">
    <citation type="journal article" date="2023" name="IMA Fungus">
        <title>Comparative genomic study of the Penicillium genus elucidates a diverse pangenome and 15 lateral gene transfer events.</title>
        <authorList>
            <person name="Petersen C."/>
            <person name="Sorensen T."/>
            <person name="Nielsen M.R."/>
            <person name="Sondergaard T.E."/>
            <person name="Sorensen J.L."/>
            <person name="Fitzpatrick D.A."/>
            <person name="Frisvad J.C."/>
            <person name="Nielsen K.L."/>
        </authorList>
    </citation>
    <scope>NUCLEOTIDE SEQUENCE</scope>
    <source>
        <strain evidence="4">IBT 23319</strain>
    </source>
</reference>
<name>A0A9W9PDX7_PENCI</name>
<organism evidence="4 5">
    <name type="scientific">Penicillium citrinum</name>
    <dbReference type="NCBI Taxonomy" id="5077"/>
    <lineage>
        <taxon>Eukaryota</taxon>
        <taxon>Fungi</taxon>
        <taxon>Dikarya</taxon>
        <taxon>Ascomycota</taxon>
        <taxon>Pezizomycotina</taxon>
        <taxon>Eurotiomycetes</taxon>
        <taxon>Eurotiomycetidae</taxon>
        <taxon>Eurotiales</taxon>
        <taxon>Aspergillaceae</taxon>
        <taxon>Penicillium</taxon>
    </lineage>
</organism>
<dbReference type="AlphaFoldDB" id="A0A9W9PDX7"/>
<dbReference type="OrthoDB" id="189619at2759"/>
<comment type="caution">
    <text evidence="4">The sequence shown here is derived from an EMBL/GenBank/DDBJ whole genome shotgun (WGS) entry which is preliminary data.</text>
</comment>
<evidence type="ECO:0000313" key="4">
    <source>
        <dbReference type="EMBL" id="KAJ5242765.1"/>
    </source>
</evidence>
<evidence type="ECO:0000313" key="5">
    <source>
        <dbReference type="Proteomes" id="UP001147733"/>
    </source>
</evidence>
<reference evidence="4" key="1">
    <citation type="submission" date="2022-11" db="EMBL/GenBank/DDBJ databases">
        <authorList>
            <person name="Petersen C."/>
        </authorList>
    </citation>
    <scope>NUCLEOTIDE SEQUENCE</scope>
    <source>
        <strain evidence="4">IBT 23319</strain>
    </source>
</reference>
<feature type="domain" description="Capsule synthesis protein CapA" evidence="3">
    <location>
        <begin position="8"/>
        <end position="324"/>
    </location>
</feature>
<feature type="region of interest" description="Disordered" evidence="2">
    <location>
        <begin position="158"/>
        <end position="185"/>
    </location>
</feature>
<evidence type="ECO:0000256" key="1">
    <source>
        <dbReference type="ARBA" id="ARBA00005662"/>
    </source>
</evidence>
<dbReference type="CDD" id="cd07381">
    <property type="entry name" value="MPP_CapA"/>
    <property type="match status" value="1"/>
</dbReference>
<feature type="compositionally biased region" description="Basic and acidic residues" evidence="2">
    <location>
        <begin position="162"/>
        <end position="175"/>
    </location>
</feature>
<sequence>MSTTESFTLNFAGDVMLGRLVDQLFPEHVHNTQDQEIAASFARKYPSIAGKGNYTHSSPWGTTLPLFQNSDLNIINLETSVTSTEEPWPNKTFNYRMHPANLAPTLKSACIDFANLANNHTLDFGSEGLIETAWTLKRAKIRFSGAGETVDEAFKPAKLYLPRRESQDSSADTHAEPGNQRSENEHSVHIYCASDHPRDWSVVPNFHFIDYSPSTRVKLRTLLLSGGNTSHPDEDDPESDLYHHTVHHHHDIKSQPPALKIFSIHWGPNYSWNPAGKIRSLAHFLIDECDVDIVHGHSSHHVQGVEVYRGKLIIYGCGDFVDDYALHEEFRNDLGAVWRVIVQEEEVEGRKGLRPVRLEMFPTRIDKFRAMLLEPGDQDHIWVKRKITALSQDLGTQVRQNLGEEGQVIIDMARR</sequence>
<dbReference type="InterPro" id="IPR019079">
    <property type="entry name" value="Capsule_synth_CapA"/>
</dbReference>
<dbReference type="RefSeq" id="XP_056505769.1">
    <property type="nucleotide sequence ID" value="XM_056640012.1"/>
</dbReference>
<dbReference type="Pfam" id="PF09587">
    <property type="entry name" value="PGA_cap"/>
    <property type="match status" value="1"/>
</dbReference>
<gene>
    <name evidence="4" type="ORF">N7469_001092</name>
</gene>
<evidence type="ECO:0000256" key="2">
    <source>
        <dbReference type="SAM" id="MobiDB-lite"/>
    </source>
</evidence>
<dbReference type="PANTHER" id="PTHR33393">
    <property type="entry name" value="POLYGLUTAMINE SYNTHESIS ACCESSORY PROTEIN RV0574C-RELATED"/>
    <property type="match status" value="1"/>
</dbReference>
<accession>A0A9W9PDX7</accession>
<dbReference type="EMBL" id="JAPQKT010000001">
    <property type="protein sequence ID" value="KAJ5242765.1"/>
    <property type="molecule type" value="Genomic_DNA"/>
</dbReference>